<dbReference type="Proteomes" id="UP000000598">
    <property type="component" value="Chromosome C"/>
</dbReference>
<feature type="domain" description="Exocyst complex component Sec10-like alpha-helical bundle" evidence="1">
    <location>
        <begin position="173"/>
        <end position="810"/>
    </location>
</feature>
<dbReference type="eggNOG" id="KOG3745">
    <property type="taxonomic scope" value="Eukaryota"/>
</dbReference>
<dbReference type="InParanoid" id="Q6CUP4"/>
<accession>Q6CUP4</accession>
<dbReference type="KEGG" id="kla:KLLA0_C03300g"/>
<dbReference type="EMBL" id="CR382123">
    <property type="protein sequence ID" value="CAH01196.1"/>
    <property type="molecule type" value="Genomic_DNA"/>
</dbReference>
<dbReference type="GO" id="GO:0006893">
    <property type="term" value="P:Golgi to plasma membrane transport"/>
    <property type="evidence" value="ECO:0007669"/>
    <property type="project" value="TreeGrafter"/>
</dbReference>
<dbReference type="PANTHER" id="PTHR12100:SF1">
    <property type="entry name" value="RECYCLIN-1"/>
    <property type="match status" value="1"/>
</dbReference>
<keyword evidence="3" id="KW-1185">Reference proteome</keyword>
<protein>
    <submittedName>
        <fullName evidence="2">KLLA0C03300p</fullName>
    </submittedName>
</protein>
<sequence length="826" mass="96162">MLNREQIVDLSRKTKRNIQIKRTFPEDADTLMPLGLRETSLLTMDSAVTFADILKVSNIVKQIAFSLNTSDYLSFQCLNRNLYHIQLNGVTDKDYWLDKIKGIGLIAEVGYLFDESTSLNACNIFDIHKKFDPKRPKNAYMLFYKFFQGFTDKLYYNDVTAFFPDEYSDPVSQAKIIESLQKYIKSNDNDWSYYKKVEENLNTFKELFTTSIIRELDIRFDKKEYFTCSKFVEVLLSLGHEMSAVDFFKSKNEFSDSVELPQTIFDEEDNLRYDQLELALNTFRDFLNDKITITDELFQDKYPVMVLYTENFVQDHLIPYFNKQISSNDDLDPNNIRIMALPTICDHMSVYLVDKLTTSINAGESYKRFVAEFIQLYLEPEIQNFFDTMVSDFTTKTEKAFKDYQEQTQLKQREKDEELFQSLKDRTLTNEELLDGKTNFLKSFTKIFKINNNASKSQADQDLEMSYTLQKINNKLQNITSLISLDLCYKVIQSCREHMEKIYYFKTIKVFESVVKAECQEIYKTLIWQLSENHIKLGFETALQLLQDYDANETKLAKLSINGTSDDDNKVEPLVQFTELINIGDIILQMISIFYNNELIAKGIINKNKDIFNDVVHTKKVFETMLDDYVANGLNIGIDKLMDQVEFLFNTMQFPDDFNPDPKDILRREILPSKCAVACVELLSEHCFLLTGATDKGTIDVFQQEVGERFFDEAVKNIKKHLISEDGAIFLIADLNYYHDFISKKLKQKNIVPYFAGLKSVGQLYLISGKDSKELGKLICDVGKFQGVFTQEEIYELVQRRTDWLKVRKDVEKVMYGLGVSDCVIC</sequence>
<dbReference type="InterPro" id="IPR048627">
    <property type="entry name" value="Sec10_HB"/>
</dbReference>
<dbReference type="AlphaFoldDB" id="Q6CUP4"/>
<gene>
    <name evidence="2" type="ORF">KLLA0_C03300g</name>
</gene>
<dbReference type="HOGENOM" id="CLU_003875_1_1_1"/>
<dbReference type="PaxDb" id="284590-Q6CUP4"/>
<dbReference type="FunCoup" id="Q6CUP4">
    <property type="interactions" value="71"/>
</dbReference>
<evidence type="ECO:0000313" key="3">
    <source>
        <dbReference type="Proteomes" id="UP000000598"/>
    </source>
</evidence>
<reference evidence="2 3" key="1">
    <citation type="journal article" date="2004" name="Nature">
        <title>Genome evolution in yeasts.</title>
        <authorList>
            <consortium name="Genolevures"/>
            <person name="Dujon B."/>
            <person name="Sherman D."/>
            <person name="Fischer G."/>
            <person name="Durrens P."/>
            <person name="Casaregola S."/>
            <person name="Lafontaine I."/>
            <person name="de Montigny J."/>
            <person name="Marck C."/>
            <person name="Neuveglise C."/>
            <person name="Talla E."/>
            <person name="Goffard N."/>
            <person name="Frangeul L."/>
            <person name="Aigle M."/>
            <person name="Anthouard V."/>
            <person name="Babour A."/>
            <person name="Barbe V."/>
            <person name="Barnay S."/>
            <person name="Blanchin S."/>
            <person name="Beckerich J.M."/>
            <person name="Beyne E."/>
            <person name="Bleykasten C."/>
            <person name="Boisrame A."/>
            <person name="Boyer J."/>
            <person name="Cattolico L."/>
            <person name="Confanioleri F."/>
            <person name="de Daruvar A."/>
            <person name="Despons L."/>
            <person name="Fabre E."/>
            <person name="Fairhead C."/>
            <person name="Ferry-Dumazet H."/>
            <person name="Groppi A."/>
            <person name="Hantraye F."/>
            <person name="Hennequin C."/>
            <person name="Jauniaux N."/>
            <person name="Joyet P."/>
            <person name="Kachouri R."/>
            <person name="Kerrest A."/>
            <person name="Koszul R."/>
            <person name="Lemaire M."/>
            <person name="Lesur I."/>
            <person name="Ma L."/>
            <person name="Muller H."/>
            <person name="Nicaud J.M."/>
            <person name="Nikolski M."/>
            <person name="Oztas S."/>
            <person name="Ozier-Kalogeropoulos O."/>
            <person name="Pellenz S."/>
            <person name="Potier S."/>
            <person name="Richard G.F."/>
            <person name="Straub M.L."/>
            <person name="Suleau A."/>
            <person name="Swennene D."/>
            <person name="Tekaia F."/>
            <person name="Wesolowski-Louvel M."/>
            <person name="Westhof E."/>
            <person name="Wirth B."/>
            <person name="Zeniou-Meyer M."/>
            <person name="Zivanovic I."/>
            <person name="Bolotin-Fukuhara M."/>
            <person name="Thierry A."/>
            <person name="Bouchier C."/>
            <person name="Caudron B."/>
            <person name="Scarpelli C."/>
            <person name="Gaillardin C."/>
            <person name="Weissenbach J."/>
            <person name="Wincker P."/>
            <person name="Souciet J.L."/>
        </authorList>
    </citation>
    <scope>NUCLEOTIDE SEQUENCE [LARGE SCALE GENOMIC DNA]</scope>
    <source>
        <strain evidence="3">ATCC 8585 / CBS 2359 / DSM 70799 / NBRC 1267 / NRRL Y-1140 / WM37</strain>
    </source>
</reference>
<dbReference type="InterPro" id="IPR009976">
    <property type="entry name" value="Sec10-like"/>
</dbReference>
<name>Q6CUP4_KLULA</name>
<dbReference type="GO" id="GO:0006887">
    <property type="term" value="P:exocytosis"/>
    <property type="evidence" value="ECO:0007669"/>
    <property type="project" value="TreeGrafter"/>
</dbReference>
<dbReference type="Pfam" id="PF07393">
    <property type="entry name" value="Sec10_HB"/>
    <property type="match status" value="1"/>
</dbReference>
<proteinExistence type="predicted"/>
<dbReference type="GO" id="GO:0000145">
    <property type="term" value="C:exocyst"/>
    <property type="evidence" value="ECO:0007669"/>
    <property type="project" value="TreeGrafter"/>
</dbReference>
<evidence type="ECO:0000313" key="2">
    <source>
        <dbReference type="EMBL" id="CAH01196.1"/>
    </source>
</evidence>
<evidence type="ECO:0000259" key="1">
    <source>
        <dbReference type="Pfam" id="PF07393"/>
    </source>
</evidence>
<dbReference type="STRING" id="284590.Q6CUP4"/>
<dbReference type="OMA" id="SNHCFLL"/>
<organism evidence="2 3">
    <name type="scientific">Kluyveromyces lactis (strain ATCC 8585 / CBS 2359 / DSM 70799 / NBRC 1267 / NRRL Y-1140 / WM37)</name>
    <name type="common">Yeast</name>
    <name type="synonym">Candida sphaerica</name>
    <dbReference type="NCBI Taxonomy" id="284590"/>
    <lineage>
        <taxon>Eukaryota</taxon>
        <taxon>Fungi</taxon>
        <taxon>Dikarya</taxon>
        <taxon>Ascomycota</taxon>
        <taxon>Saccharomycotina</taxon>
        <taxon>Saccharomycetes</taxon>
        <taxon>Saccharomycetales</taxon>
        <taxon>Saccharomycetaceae</taxon>
        <taxon>Kluyveromyces</taxon>
    </lineage>
</organism>
<dbReference type="PANTHER" id="PTHR12100">
    <property type="entry name" value="SEC10"/>
    <property type="match status" value="1"/>
</dbReference>